<feature type="domain" description="Lipopolysaccharide assembly protein A" evidence="6">
    <location>
        <begin position="26"/>
        <end position="89"/>
    </location>
</feature>
<evidence type="ECO:0000313" key="8">
    <source>
        <dbReference type="Proteomes" id="UP000595278"/>
    </source>
</evidence>
<dbReference type="Pfam" id="PF06305">
    <property type="entry name" value="LapA_dom"/>
    <property type="match status" value="1"/>
</dbReference>
<evidence type="ECO:0000256" key="1">
    <source>
        <dbReference type="ARBA" id="ARBA00022475"/>
    </source>
</evidence>
<reference evidence="7 8" key="1">
    <citation type="submission" date="2021-01" db="EMBL/GenBank/DDBJ databases">
        <title>Entomomonas sp. F2A isolated from a house cricket (Acheta domesticus).</title>
        <authorList>
            <person name="Spergser J."/>
            <person name="Busse H.-J."/>
        </authorList>
    </citation>
    <scope>NUCLEOTIDE SEQUENCE [LARGE SCALE GENOMIC DNA]</scope>
    <source>
        <strain evidence="7 8">F2A</strain>
    </source>
</reference>
<proteinExistence type="predicted"/>
<dbReference type="RefSeq" id="WP_201091940.1">
    <property type="nucleotide sequence ID" value="NZ_CP067393.1"/>
</dbReference>
<dbReference type="AlphaFoldDB" id="A0A974NEZ2"/>
<feature type="transmembrane region" description="Helical" evidence="5">
    <location>
        <begin position="45"/>
        <end position="68"/>
    </location>
</feature>
<sequence>MRRFQQVLLFLMLLVIALFVLVFILENETQVAISFLSYMTPTMPLAVLLVAAFLLGLILALFISYLVLLKFKIKLASTNKQLTACKKELASQNTTVLQVK</sequence>
<evidence type="ECO:0000313" key="7">
    <source>
        <dbReference type="EMBL" id="QQP85396.1"/>
    </source>
</evidence>
<dbReference type="GO" id="GO:0005886">
    <property type="term" value="C:plasma membrane"/>
    <property type="evidence" value="ECO:0007669"/>
    <property type="project" value="InterPro"/>
</dbReference>
<dbReference type="Proteomes" id="UP000595278">
    <property type="component" value="Chromosome"/>
</dbReference>
<name>A0A974NEZ2_9GAMM</name>
<keyword evidence="3 5" id="KW-1133">Transmembrane helix</keyword>
<evidence type="ECO:0000259" key="6">
    <source>
        <dbReference type="Pfam" id="PF06305"/>
    </source>
</evidence>
<keyword evidence="4 5" id="KW-0472">Membrane</keyword>
<evidence type="ECO:0000256" key="2">
    <source>
        <dbReference type="ARBA" id="ARBA00022692"/>
    </source>
</evidence>
<feature type="transmembrane region" description="Helical" evidence="5">
    <location>
        <begin position="7"/>
        <end position="25"/>
    </location>
</feature>
<protein>
    <submittedName>
        <fullName evidence="7">LapA family protein</fullName>
    </submittedName>
</protein>
<keyword evidence="8" id="KW-1185">Reference proteome</keyword>
<dbReference type="InterPro" id="IPR010445">
    <property type="entry name" value="LapA_dom"/>
</dbReference>
<evidence type="ECO:0000256" key="3">
    <source>
        <dbReference type="ARBA" id="ARBA00022989"/>
    </source>
</evidence>
<evidence type="ECO:0000256" key="4">
    <source>
        <dbReference type="ARBA" id="ARBA00023136"/>
    </source>
</evidence>
<dbReference type="EMBL" id="CP067393">
    <property type="protein sequence ID" value="QQP85396.1"/>
    <property type="molecule type" value="Genomic_DNA"/>
</dbReference>
<dbReference type="KEGG" id="eaz:JHT90_13610"/>
<keyword evidence="1" id="KW-1003">Cell membrane</keyword>
<accession>A0A974NEZ2</accession>
<gene>
    <name evidence="7" type="ORF">JHT90_13610</name>
</gene>
<keyword evidence="2 5" id="KW-0812">Transmembrane</keyword>
<organism evidence="7 8">
    <name type="scientific">Entomomonas asaccharolytica</name>
    <dbReference type="NCBI Taxonomy" id="2785331"/>
    <lineage>
        <taxon>Bacteria</taxon>
        <taxon>Pseudomonadati</taxon>
        <taxon>Pseudomonadota</taxon>
        <taxon>Gammaproteobacteria</taxon>
        <taxon>Pseudomonadales</taxon>
        <taxon>Pseudomonadaceae</taxon>
        <taxon>Entomomonas</taxon>
    </lineage>
</organism>
<evidence type="ECO:0000256" key="5">
    <source>
        <dbReference type="SAM" id="Phobius"/>
    </source>
</evidence>